<comment type="catalytic activity">
    <reaction evidence="1">
        <text>Endotype eliminative cleavage of L-alpha-rhamnopyranosyl-(1-&gt;4)-alpha-D-galactopyranosyluronic acid bonds of rhamnogalacturonan I domains in ramified hairy regions of pectin leaving L-rhamnopyranose at the reducing end and 4-deoxy-4,5-unsaturated D-galactopyranosyluronic acid at the non-reducing end.</text>
        <dbReference type="EC" id="4.2.2.23"/>
    </reaction>
</comment>
<keyword evidence="9" id="KW-0961">Cell wall biogenesis/degradation</keyword>
<dbReference type="InterPro" id="IPR036439">
    <property type="entry name" value="Dockerin_dom_sf"/>
</dbReference>
<dbReference type="InterPro" id="IPR013783">
    <property type="entry name" value="Ig-like_fold"/>
</dbReference>
<dbReference type="GO" id="GO:0030246">
    <property type="term" value="F:carbohydrate binding"/>
    <property type="evidence" value="ECO:0007669"/>
    <property type="project" value="InterPro"/>
</dbReference>
<evidence type="ECO:0000256" key="2">
    <source>
        <dbReference type="ARBA" id="ARBA00004613"/>
    </source>
</evidence>
<keyword evidence="7" id="KW-1015">Disulfide bond</keyword>
<dbReference type="PANTHER" id="PTHR36574">
    <property type="entry name" value="RHAMNOGALACTURONATE LYASE-RELATED"/>
    <property type="match status" value="1"/>
</dbReference>
<dbReference type="PANTHER" id="PTHR36574:SF1">
    <property type="entry name" value="RHAMNOGALACTURONATE LYASE-RELATED"/>
    <property type="match status" value="1"/>
</dbReference>
<dbReference type="Pfam" id="PF14683">
    <property type="entry name" value="CBM-like"/>
    <property type="match status" value="1"/>
</dbReference>
<evidence type="ECO:0000256" key="5">
    <source>
        <dbReference type="ARBA" id="ARBA00022525"/>
    </source>
</evidence>
<comment type="caution">
    <text evidence="12">The sequence shown here is derived from an EMBL/GenBank/DDBJ whole genome shotgun (WGS) entry which is preliminary data.</text>
</comment>
<dbReference type="SUPFAM" id="SSF49785">
    <property type="entry name" value="Galactose-binding domain-like"/>
    <property type="match status" value="1"/>
</dbReference>
<evidence type="ECO:0000256" key="4">
    <source>
        <dbReference type="ARBA" id="ARBA00012437"/>
    </source>
</evidence>
<dbReference type="Pfam" id="PF14686">
    <property type="entry name" value="fn3_3"/>
    <property type="match status" value="1"/>
</dbReference>
<evidence type="ECO:0000256" key="10">
    <source>
        <dbReference type="SAM" id="MobiDB-lite"/>
    </source>
</evidence>
<dbReference type="Gene3D" id="1.10.1330.10">
    <property type="entry name" value="Dockerin domain"/>
    <property type="match status" value="1"/>
</dbReference>
<dbReference type="InterPro" id="IPR014718">
    <property type="entry name" value="GH-type_carb-bd"/>
</dbReference>
<dbReference type="Gene3D" id="2.60.120.260">
    <property type="entry name" value="Galactose-binding domain-like"/>
    <property type="match status" value="1"/>
</dbReference>
<dbReference type="Pfam" id="PF13385">
    <property type="entry name" value="Laminin_G_3"/>
    <property type="match status" value="1"/>
</dbReference>
<dbReference type="Gene3D" id="2.60.40.10">
    <property type="entry name" value="Immunoglobulins"/>
    <property type="match status" value="1"/>
</dbReference>
<evidence type="ECO:0000256" key="1">
    <source>
        <dbReference type="ARBA" id="ARBA00001324"/>
    </source>
</evidence>
<reference evidence="12 13" key="1">
    <citation type="submission" date="2019-02" db="EMBL/GenBank/DDBJ databases">
        <title>Deep-cultivation of Planctomycetes and their phenomic and genomic characterization uncovers novel biology.</title>
        <authorList>
            <person name="Wiegand S."/>
            <person name="Jogler M."/>
            <person name="Boedeker C."/>
            <person name="Pinto D."/>
            <person name="Vollmers J."/>
            <person name="Rivas-Marin E."/>
            <person name="Kohn T."/>
            <person name="Peeters S.H."/>
            <person name="Heuer A."/>
            <person name="Rast P."/>
            <person name="Oberbeckmann S."/>
            <person name="Bunk B."/>
            <person name="Jeske O."/>
            <person name="Meyerdierks A."/>
            <person name="Storesund J.E."/>
            <person name="Kallscheuer N."/>
            <person name="Luecker S."/>
            <person name="Lage O.M."/>
            <person name="Pohl T."/>
            <person name="Merkel B.J."/>
            <person name="Hornburger P."/>
            <person name="Mueller R.-W."/>
            <person name="Bruemmer F."/>
            <person name="Labrenz M."/>
            <person name="Spormann A.M."/>
            <person name="Op Den Camp H."/>
            <person name="Overmann J."/>
            <person name="Amann R."/>
            <person name="Jetten M.S.M."/>
            <person name="Mascher T."/>
            <person name="Medema M.H."/>
            <person name="Devos D.P."/>
            <person name="Kaster A.-K."/>
            <person name="Ovreas L."/>
            <person name="Rohde M."/>
            <person name="Galperin M.Y."/>
            <person name="Jogler C."/>
        </authorList>
    </citation>
    <scope>NUCLEOTIDE SEQUENCE [LARGE SCALE GENOMIC DNA]</scope>
    <source>
        <strain evidence="12 13">Pla123a</strain>
    </source>
</reference>
<dbReference type="CDD" id="cd00146">
    <property type="entry name" value="PKD"/>
    <property type="match status" value="1"/>
</dbReference>
<feature type="region of interest" description="Disordered" evidence="10">
    <location>
        <begin position="1070"/>
        <end position="1114"/>
    </location>
</feature>
<dbReference type="SUPFAM" id="SSF74650">
    <property type="entry name" value="Galactose mutarotase-like"/>
    <property type="match status" value="1"/>
</dbReference>
<dbReference type="InterPro" id="IPR006558">
    <property type="entry name" value="LamG-like"/>
</dbReference>
<dbReference type="InterPro" id="IPR016134">
    <property type="entry name" value="Dockerin_dom"/>
</dbReference>
<dbReference type="Proteomes" id="UP000318478">
    <property type="component" value="Unassembled WGS sequence"/>
</dbReference>
<sequence length="1114" mass="116574">MSQAPTLRGKRLRFEPLEARELLAFGVTAGATPTGQSTLVIDNGDDLTFAVINGGGLSSTIHLGDLSSITYQGQELLAPYSATSRYSHYEQGLGSGTSISYSIGGRGTWIVVTCDDTANGVIQYYAVRKDDNNLYMASHVTAGGEGRFIAYLSRGVFTDIEEPSDISTNVGVVEGSDVFFLADGTTRSKFYNTRRMIENQVHGVTGAAGSIDVGVWMDMGNRENSSGGPFFKDIDFQTTGGATEIYNVLFSGHTQTEPYRYGMQGPYAMQVTDGSDPVEVDYSWMEFLGLEGWVPESNRGSVSGVADIADPAHETVVGLSNADAQYWAIADPVTGAYSIDGIEAGEYTMTLYDQELEVGVRTVAIAAQSELLVDIANTYYLPAATWRIGEWDGTPAGFMNADLIATMHPSDVRMAPWVSGAYVVGTDATSEWPMAQFMDVNNAQQIQFTLTAAEAAASQTLRIGITLGFAGGRNRITVNPGQAYSWTSGIPAASINLQSRGITRGTYRGPNQVYTYDIPAGALRAGVNTIDLPVVSGSSGSGFLSPNVVYDAIDLVPTASLTNAPRLESLTLSPSSVAIAAGESIDFTALGFDQFGAPIAANVDFAATGGAIDQTGRFTAPAAPGAFTITATSGGATAEATVLVLGEAPVVVSPAAASPSPAPDGIVSLSVLGDDDGGEANLTYTWSVVGSPPGAFGFTVNGTNAAKNTTAMLSQSGDYDLLVTITDADGNSATSHLTVSRRAFVAQYQADETGGATLADSSGAGADASLTGAYSFSEGRIDNALDLSGGYATLPAGIVSGLDDFTISTWVKLDSLDNWERVFDFGDDTSNYMFLTPQASTGRPRFAIRTPSIGEQVVDSSVAMPIGRWTHVAVTQSGGVARLYINGVMRGTNASMTLTPADLGETSANYLGKSQWPDPALDGAIDEFRIYGHALSGSEVSALASPPVLPGDYNGDSLVDAADYSLYRDAKGASVLPYSSADGNGDGRVDSLDGDLWRLHYGETLAASPVAAPIAASAPTTSDAVFALYAVEPTSFDVEDSAAPTTEPLGPPRPVDRYLLLHLARDLTARRGASHDDSGREADQSAANDAAAGLDDDSVSPLVGTRHWRGVRSR</sequence>
<dbReference type="OrthoDB" id="251941at2"/>
<evidence type="ECO:0000256" key="6">
    <source>
        <dbReference type="ARBA" id="ARBA00022729"/>
    </source>
</evidence>
<evidence type="ECO:0000256" key="7">
    <source>
        <dbReference type="ARBA" id="ARBA00023157"/>
    </source>
</evidence>
<proteinExistence type="inferred from homology"/>
<evidence type="ECO:0000313" key="12">
    <source>
        <dbReference type="EMBL" id="TWT76958.1"/>
    </source>
</evidence>
<dbReference type="PROSITE" id="PS51766">
    <property type="entry name" value="DOCKERIN"/>
    <property type="match status" value="1"/>
</dbReference>
<dbReference type="Gene3D" id="2.60.40.1120">
    <property type="entry name" value="Carboxypeptidase-like, regulatory domain"/>
    <property type="match status" value="1"/>
</dbReference>
<dbReference type="Pfam" id="PF09284">
    <property type="entry name" value="RhgB_N"/>
    <property type="match status" value="1"/>
</dbReference>
<feature type="domain" description="Dockerin" evidence="11">
    <location>
        <begin position="946"/>
        <end position="1010"/>
    </location>
</feature>
<dbReference type="InterPro" id="IPR029413">
    <property type="entry name" value="RG-lyase_II"/>
</dbReference>
<dbReference type="EMBL" id="SJPO01000005">
    <property type="protein sequence ID" value="TWT76958.1"/>
    <property type="molecule type" value="Genomic_DNA"/>
</dbReference>
<evidence type="ECO:0000256" key="9">
    <source>
        <dbReference type="ARBA" id="ARBA00023316"/>
    </source>
</evidence>
<keyword evidence="8" id="KW-0456">Lyase</keyword>
<evidence type="ECO:0000259" key="11">
    <source>
        <dbReference type="PROSITE" id="PS51766"/>
    </source>
</evidence>
<dbReference type="SMART" id="SM00560">
    <property type="entry name" value="LamGL"/>
    <property type="match status" value="1"/>
</dbReference>
<name>A0A5C5YQ89_9BACT</name>
<dbReference type="Gene3D" id="2.60.40.1080">
    <property type="match status" value="1"/>
</dbReference>
<dbReference type="GO" id="GO:0045490">
    <property type="term" value="P:pectin catabolic process"/>
    <property type="evidence" value="ECO:0007669"/>
    <property type="project" value="TreeGrafter"/>
</dbReference>
<dbReference type="InterPro" id="IPR013784">
    <property type="entry name" value="Carb-bd-like_fold"/>
</dbReference>
<feature type="compositionally biased region" description="Low complexity" evidence="10">
    <location>
        <begin position="1084"/>
        <end position="1093"/>
    </location>
</feature>
<dbReference type="InterPro" id="IPR008979">
    <property type="entry name" value="Galactose-bd-like_sf"/>
</dbReference>
<dbReference type="InterPro" id="IPR015364">
    <property type="entry name" value="RhgB_N"/>
</dbReference>
<dbReference type="GO" id="GO:0071555">
    <property type="term" value="P:cell wall organization"/>
    <property type="evidence" value="ECO:0007669"/>
    <property type="project" value="UniProtKB-KW"/>
</dbReference>
<dbReference type="SUPFAM" id="SSF63446">
    <property type="entry name" value="Type I dockerin domain"/>
    <property type="match status" value="1"/>
</dbReference>
<keyword evidence="6" id="KW-0732">Signal</keyword>
<evidence type="ECO:0000256" key="3">
    <source>
        <dbReference type="ARBA" id="ARBA00010418"/>
    </source>
</evidence>
<dbReference type="Gene3D" id="2.60.120.200">
    <property type="match status" value="1"/>
</dbReference>
<gene>
    <name evidence="12" type="ORF">Pla123a_23830</name>
</gene>
<dbReference type="AlphaFoldDB" id="A0A5C5YQ89"/>
<dbReference type="InterPro" id="IPR013320">
    <property type="entry name" value="ConA-like_dom_sf"/>
</dbReference>
<dbReference type="InterPro" id="IPR011013">
    <property type="entry name" value="Gal_mutarotase_sf_dom"/>
</dbReference>
<dbReference type="GO" id="GO:0005576">
    <property type="term" value="C:extracellular region"/>
    <property type="evidence" value="ECO:0007669"/>
    <property type="project" value="UniProtKB-SubCell"/>
</dbReference>
<dbReference type="Gene3D" id="2.70.98.10">
    <property type="match status" value="1"/>
</dbReference>
<evidence type="ECO:0000256" key="8">
    <source>
        <dbReference type="ARBA" id="ARBA00023239"/>
    </source>
</evidence>
<keyword evidence="5" id="KW-0964">Secreted</keyword>
<dbReference type="EC" id="4.2.2.23" evidence="4"/>
<dbReference type="RefSeq" id="WP_146587145.1">
    <property type="nucleotide sequence ID" value="NZ_SJPO01000005.1"/>
</dbReference>
<dbReference type="InterPro" id="IPR016590">
    <property type="entry name" value="Rhamnogalacturonase_B"/>
</dbReference>
<dbReference type="SUPFAM" id="SSF49452">
    <property type="entry name" value="Starch-binding domain-like"/>
    <property type="match status" value="1"/>
</dbReference>
<comment type="similarity">
    <text evidence="3">Belongs to the polysaccharide lyase 4 family.</text>
</comment>
<evidence type="ECO:0000313" key="13">
    <source>
        <dbReference type="Proteomes" id="UP000318478"/>
    </source>
</evidence>
<dbReference type="CDD" id="cd10317">
    <property type="entry name" value="RGL4_C"/>
    <property type="match status" value="1"/>
</dbReference>
<comment type="subcellular location">
    <subcellularLocation>
        <location evidence="2">Secreted</location>
    </subcellularLocation>
</comment>
<protein>
    <recommendedName>
        <fullName evidence="4">rhamnogalacturonan endolyase</fullName>
        <ecNumber evidence="4">4.2.2.23</ecNumber>
    </recommendedName>
</protein>
<dbReference type="SUPFAM" id="SSF49899">
    <property type="entry name" value="Concanavalin A-like lectins/glucanases"/>
    <property type="match status" value="1"/>
</dbReference>
<keyword evidence="13" id="KW-1185">Reference proteome</keyword>
<feature type="compositionally biased region" description="Basic and acidic residues" evidence="10">
    <location>
        <begin position="1070"/>
        <end position="1083"/>
    </location>
</feature>
<accession>A0A5C5YQ89</accession>
<dbReference type="InterPro" id="IPR029411">
    <property type="entry name" value="RG-lyase_III"/>
</dbReference>
<dbReference type="GO" id="GO:0102210">
    <property type="term" value="F:rhamnogalacturonan endolyase activity"/>
    <property type="evidence" value="ECO:0007669"/>
    <property type="project" value="UniProtKB-EC"/>
</dbReference>
<organism evidence="12 13">
    <name type="scientific">Posidoniimonas polymericola</name>
    <dbReference type="NCBI Taxonomy" id="2528002"/>
    <lineage>
        <taxon>Bacteria</taxon>
        <taxon>Pseudomonadati</taxon>
        <taxon>Planctomycetota</taxon>
        <taxon>Planctomycetia</taxon>
        <taxon>Pirellulales</taxon>
        <taxon>Lacipirellulaceae</taxon>
        <taxon>Posidoniimonas</taxon>
    </lineage>
</organism>